<feature type="compositionally biased region" description="Gly residues" evidence="1">
    <location>
        <begin position="53"/>
        <end position="65"/>
    </location>
</feature>
<organism evidence="3 4">
    <name type="scientific">Domibacillus epiphyticus</name>
    <dbReference type="NCBI Taxonomy" id="1714355"/>
    <lineage>
        <taxon>Bacteria</taxon>
        <taxon>Bacillati</taxon>
        <taxon>Bacillota</taxon>
        <taxon>Bacilli</taxon>
        <taxon>Bacillales</taxon>
        <taxon>Bacillaceae</taxon>
        <taxon>Domibacillus</taxon>
    </lineage>
</organism>
<evidence type="ECO:0000313" key="4">
    <source>
        <dbReference type="Proteomes" id="UP000188613"/>
    </source>
</evidence>
<dbReference type="InterPro" id="IPR047773">
    <property type="entry name" value="YHYH_dom_bact"/>
</dbReference>
<dbReference type="Proteomes" id="UP000188613">
    <property type="component" value="Unassembled WGS sequence"/>
</dbReference>
<dbReference type="RefSeq" id="WP_076765345.1">
    <property type="nucleotide sequence ID" value="NZ_MSFI01000012.1"/>
</dbReference>
<gene>
    <name evidence="3" type="ORF">BTO28_08770</name>
</gene>
<feature type="compositionally biased region" description="Polar residues" evidence="1">
    <location>
        <begin position="72"/>
        <end position="81"/>
    </location>
</feature>
<keyword evidence="2" id="KW-0732">Signal</keyword>
<evidence type="ECO:0008006" key="5">
    <source>
        <dbReference type="Google" id="ProtNLM"/>
    </source>
</evidence>
<dbReference type="AlphaFoldDB" id="A0A1V2A7T7"/>
<dbReference type="STRING" id="1714355.BTO28_08770"/>
<evidence type="ECO:0000256" key="1">
    <source>
        <dbReference type="SAM" id="MobiDB-lite"/>
    </source>
</evidence>
<evidence type="ECO:0000313" key="3">
    <source>
        <dbReference type="EMBL" id="OMP67065.1"/>
    </source>
</evidence>
<keyword evidence="4" id="KW-1185">Reference proteome</keyword>
<dbReference type="NCBIfam" id="NF033223">
    <property type="entry name" value="YHYH_alt"/>
    <property type="match status" value="1"/>
</dbReference>
<reference evidence="3 4" key="1">
    <citation type="submission" date="2016-12" db="EMBL/GenBank/DDBJ databases">
        <title>Domibacillus sp. SAB 38T whole genome sequencing.</title>
        <authorList>
            <person name="Verma A."/>
            <person name="Ojha A.K."/>
            <person name="Krishnamurthi S."/>
        </authorList>
    </citation>
    <scope>NUCLEOTIDE SEQUENCE [LARGE SCALE GENOMIC DNA]</scope>
    <source>
        <strain evidence="3 4">SAB 38</strain>
    </source>
</reference>
<comment type="caution">
    <text evidence="3">The sequence shown here is derived from an EMBL/GenBank/DDBJ whole genome shotgun (WGS) entry which is preliminary data.</text>
</comment>
<sequence length="353" mass="38282">MNKKIALLAPILAFSIASTTFAHPGNTDGQGGHTCHTNCAKWGLGQGEYHYHGGGGSSSGGGGGSSDSSSSTSTPAPSNEPSPAEIAAQQEAADRANGEDEGYEAGYEDGYAAASKNAQGSGSAAYNEGYTTGYEKGYAEAEKKLESEKITAQKEGSVLGQKTDTLSIPDKYAKTAVLKETFTSAFNQAVKKRDEAAIAKYSEMGYQDGLKDMQQTLDNMKESYHQAYEEGFQKGLAEFKDKYVQQGYNAAFTTLTYQKPAIENQQYAAWYKEGFESNQEVEEIQQAGFELGDSGEEYTVPEEYKHAEVIFKHYYEKGLEQNREDNTQTAAGVGFAGLAWLARRFYVAKKTIS</sequence>
<proteinExistence type="predicted"/>
<dbReference type="EMBL" id="MSFI01000012">
    <property type="protein sequence ID" value="OMP67065.1"/>
    <property type="molecule type" value="Genomic_DNA"/>
</dbReference>
<name>A0A1V2A7T7_9BACI</name>
<accession>A0A1V2A7T7</accession>
<feature type="signal peptide" evidence="2">
    <location>
        <begin position="1"/>
        <end position="22"/>
    </location>
</feature>
<feature type="region of interest" description="Disordered" evidence="1">
    <location>
        <begin position="53"/>
        <end position="104"/>
    </location>
</feature>
<dbReference type="OrthoDB" id="1656058at2"/>
<protein>
    <recommendedName>
        <fullName evidence="5">YHYH domain-containing protein</fullName>
    </recommendedName>
</protein>
<evidence type="ECO:0000256" key="2">
    <source>
        <dbReference type="SAM" id="SignalP"/>
    </source>
</evidence>
<feature type="chain" id="PRO_5010730294" description="YHYH domain-containing protein" evidence="2">
    <location>
        <begin position="23"/>
        <end position="353"/>
    </location>
</feature>